<dbReference type="PANTHER" id="PTHR43071:SF1">
    <property type="entry name" value="2-AMINO-4-HYDROXY-6-HYDROXYMETHYLDIHYDROPTERIDINE PYROPHOSPHOKINASE"/>
    <property type="match status" value="1"/>
</dbReference>
<dbReference type="GO" id="GO:0046656">
    <property type="term" value="P:folic acid biosynthetic process"/>
    <property type="evidence" value="ECO:0007669"/>
    <property type="project" value="UniProtKB-KW"/>
</dbReference>
<evidence type="ECO:0000256" key="2">
    <source>
        <dbReference type="ARBA" id="ARBA00005051"/>
    </source>
</evidence>
<evidence type="ECO:0000256" key="5">
    <source>
        <dbReference type="ARBA" id="ARBA00022741"/>
    </source>
</evidence>
<keyword evidence="4" id="KW-0808">Transferase</keyword>
<reference evidence="10 11" key="1">
    <citation type="journal article" date="2012" name="J. Bacteriol.">
        <title>Complete genome sequence of Nocardia brasiliensis HUJEG-1.</title>
        <authorList>
            <person name="Vera-Cabrera L."/>
            <person name="Ortiz-Lopez R."/>
            <person name="Elizondo-Gonzalez R."/>
            <person name="Perez-Maya A.A."/>
            <person name="Ocampo-Candiani J."/>
        </authorList>
    </citation>
    <scope>NUCLEOTIDE SEQUENCE [LARGE SCALE GENOMIC DNA]</scope>
    <source>
        <strain evidence="11">ATCC 700358</strain>
    </source>
</reference>
<dbReference type="NCBIfam" id="TIGR01498">
    <property type="entry name" value="folK"/>
    <property type="match status" value="1"/>
</dbReference>
<dbReference type="RefSeq" id="WP_014981272.1">
    <property type="nucleotide sequence ID" value="NC_018681.1"/>
</dbReference>
<dbReference type="Gene3D" id="3.30.70.560">
    <property type="entry name" value="7,8-Dihydro-6-hydroxymethylpterin-pyrophosphokinase HPPK"/>
    <property type="match status" value="1"/>
</dbReference>
<dbReference type="STRING" id="1133849.O3I_002235"/>
<dbReference type="GO" id="GO:0005524">
    <property type="term" value="F:ATP binding"/>
    <property type="evidence" value="ECO:0007669"/>
    <property type="project" value="UniProtKB-KW"/>
</dbReference>
<proteinExistence type="predicted"/>
<evidence type="ECO:0000259" key="9">
    <source>
        <dbReference type="PROSITE" id="PS00794"/>
    </source>
</evidence>
<dbReference type="EC" id="2.7.6.3" evidence="3"/>
<evidence type="ECO:0000256" key="1">
    <source>
        <dbReference type="ARBA" id="ARBA00000198"/>
    </source>
</evidence>
<keyword evidence="6 10" id="KW-0418">Kinase</keyword>
<dbReference type="CDD" id="cd00483">
    <property type="entry name" value="HPPK"/>
    <property type="match status" value="1"/>
</dbReference>
<dbReference type="GO" id="GO:0046654">
    <property type="term" value="P:tetrahydrofolate biosynthetic process"/>
    <property type="evidence" value="ECO:0007669"/>
    <property type="project" value="UniProtKB-UniPathway"/>
</dbReference>
<dbReference type="SUPFAM" id="SSF55083">
    <property type="entry name" value="6-hydroxymethyl-7,8-dihydropterin pyrophosphokinase, HPPK"/>
    <property type="match status" value="1"/>
</dbReference>
<dbReference type="InterPro" id="IPR000550">
    <property type="entry name" value="Hppk"/>
</dbReference>
<dbReference type="EMBL" id="CP003876">
    <property type="protein sequence ID" value="AFT98409.1"/>
    <property type="molecule type" value="Genomic_DNA"/>
</dbReference>
<name>K0ENC5_NOCB7</name>
<dbReference type="PANTHER" id="PTHR43071">
    <property type="entry name" value="2-AMINO-4-HYDROXY-6-HYDROXYMETHYLDIHYDROPTERIDINE PYROPHOSPHOKINASE"/>
    <property type="match status" value="1"/>
</dbReference>
<dbReference type="Proteomes" id="UP000006304">
    <property type="component" value="Chromosome"/>
</dbReference>
<evidence type="ECO:0000313" key="11">
    <source>
        <dbReference type="Proteomes" id="UP000006304"/>
    </source>
</evidence>
<dbReference type="Pfam" id="PF01288">
    <property type="entry name" value="HPPK"/>
    <property type="match status" value="1"/>
</dbReference>
<evidence type="ECO:0000256" key="7">
    <source>
        <dbReference type="ARBA" id="ARBA00022840"/>
    </source>
</evidence>
<accession>K0ENC5</accession>
<evidence type="ECO:0000313" key="10">
    <source>
        <dbReference type="EMBL" id="AFT98409.1"/>
    </source>
</evidence>
<evidence type="ECO:0000256" key="8">
    <source>
        <dbReference type="ARBA" id="ARBA00022909"/>
    </source>
</evidence>
<dbReference type="AlphaFoldDB" id="K0ENC5"/>
<keyword evidence="5" id="KW-0547">Nucleotide-binding</keyword>
<keyword evidence="7" id="KW-0067">ATP-binding</keyword>
<dbReference type="HOGENOM" id="CLU_097916_0_0_11"/>
<dbReference type="eggNOG" id="COG0801">
    <property type="taxonomic scope" value="Bacteria"/>
</dbReference>
<dbReference type="InterPro" id="IPR035907">
    <property type="entry name" value="Hppk_sf"/>
</dbReference>
<evidence type="ECO:0000256" key="3">
    <source>
        <dbReference type="ARBA" id="ARBA00013253"/>
    </source>
</evidence>
<dbReference type="GO" id="GO:0016301">
    <property type="term" value="F:kinase activity"/>
    <property type="evidence" value="ECO:0007669"/>
    <property type="project" value="UniProtKB-KW"/>
</dbReference>
<evidence type="ECO:0000256" key="4">
    <source>
        <dbReference type="ARBA" id="ARBA00022679"/>
    </source>
</evidence>
<protein>
    <recommendedName>
        <fullName evidence="3">2-amino-4-hydroxy-6-hydroxymethyldihydropteridine diphosphokinase</fullName>
        <ecNumber evidence="3">2.7.6.3</ecNumber>
    </recommendedName>
</protein>
<comment type="catalytic activity">
    <reaction evidence="1">
        <text>6-hydroxymethyl-7,8-dihydropterin + ATP = (7,8-dihydropterin-6-yl)methyl diphosphate + AMP + H(+)</text>
        <dbReference type="Rhea" id="RHEA:11412"/>
        <dbReference type="ChEBI" id="CHEBI:15378"/>
        <dbReference type="ChEBI" id="CHEBI:30616"/>
        <dbReference type="ChEBI" id="CHEBI:44841"/>
        <dbReference type="ChEBI" id="CHEBI:72950"/>
        <dbReference type="ChEBI" id="CHEBI:456215"/>
        <dbReference type="EC" id="2.7.6.3"/>
    </reaction>
</comment>
<organism evidence="10 11">
    <name type="scientific">Nocardia brasiliensis (strain ATCC 700358 / HUJEG-1)</name>
    <dbReference type="NCBI Taxonomy" id="1133849"/>
    <lineage>
        <taxon>Bacteria</taxon>
        <taxon>Bacillati</taxon>
        <taxon>Actinomycetota</taxon>
        <taxon>Actinomycetes</taxon>
        <taxon>Mycobacteriales</taxon>
        <taxon>Nocardiaceae</taxon>
        <taxon>Nocardia</taxon>
    </lineage>
</organism>
<dbReference type="UniPathway" id="UPA00077">
    <property type="reaction ID" value="UER00155"/>
</dbReference>
<comment type="pathway">
    <text evidence="2">Cofactor biosynthesis; tetrahydrofolate biosynthesis; 2-amino-4-hydroxy-6-hydroxymethyl-7,8-dihydropteridine diphosphate from 7,8-dihydroneopterin triphosphate: step 4/4.</text>
</comment>
<dbReference type="KEGG" id="nbr:O3I_002235"/>
<sequence>MSRAVLSVGSNLGDRLAHLRSVVHGFGDRVVAVSPVYSTAPWGGVEQDDYLNAIVVAEDPELGCLDWLRRGQALEQAAERVREVRWGPRTLDVDVIWCAERSGDGLVARSSTDPVLTLPHPQAHRRAFVLMPWRDLEPDATLEVDGGARRIADLLAELPAADRAGVHRTDLVLTAEGPVR</sequence>
<feature type="domain" description="7,8-dihydro-6-hydroxymethylpterin-pyrophosphokinase" evidence="9">
    <location>
        <begin position="85"/>
        <end position="96"/>
    </location>
</feature>
<dbReference type="GO" id="GO:0003848">
    <property type="term" value="F:2-amino-4-hydroxy-6-hydroxymethyldihydropteridine diphosphokinase activity"/>
    <property type="evidence" value="ECO:0007669"/>
    <property type="project" value="UniProtKB-EC"/>
</dbReference>
<gene>
    <name evidence="10" type="ORF">O3I_002235</name>
</gene>
<keyword evidence="8" id="KW-0289">Folate biosynthesis</keyword>
<evidence type="ECO:0000256" key="6">
    <source>
        <dbReference type="ARBA" id="ARBA00022777"/>
    </source>
</evidence>
<keyword evidence="11" id="KW-1185">Reference proteome</keyword>
<dbReference type="PROSITE" id="PS00794">
    <property type="entry name" value="HPPK"/>
    <property type="match status" value="1"/>
</dbReference>